<organism evidence="4 5">
    <name type="scientific">Frondihabitans sucicola</name>
    <dbReference type="NCBI Taxonomy" id="1268041"/>
    <lineage>
        <taxon>Bacteria</taxon>
        <taxon>Bacillati</taxon>
        <taxon>Actinomycetota</taxon>
        <taxon>Actinomycetes</taxon>
        <taxon>Micrococcales</taxon>
        <taxon>Microbacteriaceae</taxon>
        <taxon>Frondihabitans</taxon>
    </lineage>
</organism>
<dbReference type="SUPFAM" id="SSF49785">
    <property type="entry name" value="Galactose-binding domain-like"/>
    <property type="match status" value="1"/>
</dbReference>
<dbReference type="Gene3D" id="2.60.120.260">
    <property type="entry name" value="Galactose-binding domain-like"/>
    <property type="match status" value="1"/>
</dbReference>
<gene>
    <name evidence="4" type="ORF">GCM10025867_15890</name>
</gene>
<dbReference type="Gene3D" id="2.60.40.740">
    <property type="match status" value="1"/>
</dbReference>
<dbReference type="InterPro" id="IPR001434">
    <property type="entry name" value="OmcB-like_DUF11"/>
</dbReference>
<dbReference type="NCBIfam" id="TIGR01451">
    <property type="entry name" value="B_ant_repeat"/>
    <property type="match status" value="1"/>
</dbReference>
<dbReference type="Proteomes" id="UP001321486">
    <property type="component" value="Chromosome"/>
</dbReference>
<feature type="signal peptide" evidence="2">
    <location>
        <begin position="1"/>
        <end position="29"/>
    </location>
</feature>
<feature type="domain" description="DUF11" evidence="3">
    <location>
        <begin position="217"/>
        <end position="261"/>
    </location>
</feature>
<evidence type="ECO:0000256" key="1">
    <source>
        <dbReference type="SAM" id="MobiDB-lite"/>
    </source>
</evidence>
<sequence length="316" mass="31710">MIAAGAAFAVVAAGGLAVVGVTGTSPAVAAQDPTSCQGSLALTNGGFEQPAIPDTSYRLLQDATVPGWQTTATDHQIELWSTGFNGTPSSAGRQFAELNATQASTLFQDVPTTPGQTLGWSLDHRGRAGTDTMRVIIGAPGGTLTQSGANLTDGNTAWGTHTGTYKVPAGQTTTRFGFQAVSSAGGNATVGNFLDNISFGSGPCVVASKTVQNLSGHSPAQVGDTLRYTVSATNSGGTPAPQTSLADPLDAGLTYVPGSLKITAGSGTGTLTDASGDDRGEYTAGDRTVTVRLGDGATASAGAHSVRPRPRPRPST</sequence>
<dbReference type="InterPro" id="IPR008966">
    <property type="entry name" value="Adhesion_dom_sf"/>
</dbReference>
<feature type="chain" id="PRO_5046726285" description="DUF11 domain-containing protein" evidence="2">
    <location>
        <begin position="30"/>
        <end position="316"/>
    </location>
</feature>
<evidence type="ECO:0000256" key="2">
    <source>
        <dbReference type="SAM" id="SignalP"/>
    </source>
</evidence>
<proteinExistence type="predicted"/>
<dbReference type="RefSeq" id="WP_286346159.1">
    <property type="nucleotide sequence ID" value="NZ_AP027732.1"/>
</dbReference>
<dbReference type="EMBL" id="AP027732">
    <property type="protein sequence ID" value="BDZ49348.1"/>
    <property type="molecule type" value="Genomic_DNA"/>
</dbReference>
<feature type="region of interest" description="Disordered" evidence="1">
    <location>
        <begin position="264"/>
        <end position="316"/>
    </location>
</feature>
<dbReference type="InterPro" id="IPR026466">
    <property type="entry name" value="Fim_isopep_form_D2_dom"/>
</dbReference>
<evidence type="ECO:0000259" key="3">
    <source>
        <dbReference type="Pfam" id="PF01345"/>
    </source>
</evidence>
<keyword evidence="5" id="KW-1185">Reference proteome</keyword>
<name>A0ABN6XWM1_9MICO</name>
<accession>A0ABN6XWM1</accession>
<dbReference type="SUPFAM" id="SSF49401">
    <property type="entry name" value="Bacterial adhesins"/>
    <property type="match status" value="1"/>
</dbReference>
<dbReference type="InterPro" id="IPR008979">
    <property type="entry name" value="Galactose-bd-like_sf"/>
</dbReference>
<dbReference type="Pfam" id="PF01345">
    <property type="entry name" value="DUF11"/>
    <property type="match status" value="1"/>
</dbReference>
<feature type="compositionally biased region" description="Basic residues" evidence="1">
    <location>
        <begin position="306"/>
        <end position="316"/>
    </location>
</feature>
<keyword evidence="2" id="KW-0732">Signal</keyword>
<protein>
    <recommendedName>
        <fullName evidence="3">DUF11 domain-containing protein</fullName>
    </recommendedName>
</protein>
<reference evidence="5" key="1">
    <citation type="journal article" date="2019" name="Int. J. Syst. Evol. Microbiol.">
        <title>The Global Catalogue of Microorganisms (GCM) 10K type strain sequencing project: providing services to taxonomists for standard genome sequencing and annotation.</title>
        <authorList>
            <consortium name="The Broad Institute Genomics Platform"/>
            <consortium name="The Broad Institute Genome Sequencing Center for Infectious Disease"/>
            <person name="Wu L."/>
            <person name="Ma J."/>
        </authorList>
    </citation>
    <scope>NUCLEOTIDE SEQUENCE [LARGE SCALE GENOMIC DNA]</scope>
    <source>
        <strain evidence="5">NBRC 108728</strain>
    </source>
</reference>
<dbReference type="NCBIfam" id="TIGR04226">
    <property type="entry name" value="RrgB_K2N_iso_D2"/>
    <property type="match status" value="1"/>
</dbReference>
<dbReference type="InterPro" id="IPR047589">
    <property type="entry name" value="DUF11_rpt"/>
</dbReference>
<evidence type="ECO:0000313" key="4">
    <source>
        <dbReference type="EMBL" id="BDZ49348.1"/>
    </source>
</evidence>
<evidence type="ECO:0000313" key="5">
    <source>
        <dbReference type="Proteomes" id="UP001321486"/>
    </source>
</evidence>